<organism evidence="2 3">
    <name type="scientific">Nocardioides marinisabuli</name>
    <dbReference type="NCBI Taxonomy" id="419476"/>
    <lineage>
        <taxon>Bacteria</taxon>
        <taxon>Bacillati</taxon>
        <taxon>Actinomycetota</taxon>
        <taxon>Actinomycetes</taxon>
        <taxon>Propionibacteriales</taxon>
        <taxon>Nocardioidaceae</taxon>
        <taxon>Nocardioides</taxon>
    </lineage>
</organism>
<dbReference type="PANTHER" id="PTHR13627">
    <property type="entry name" value="FUKUTIN RELATED PROTEIN"/>
    <property type="match status" value="1"/>
</dbReference>
<dbReference type="Proteomes" id="UP000516957">
    <property type="component" value="Unassembled WGS sequence"/>
</dbReference>
<dbReference type="InterPro" id="IPR041698">
    <property type="entry name" value="Methyltransf_25"/>
</dbReference>
<dbReference type="GO" id="GO:0032259">
    <property type="term" value="P:methylation"/>
    <property type="evidence" value="ECO:0007669"/>
    <property type="project" value="UniProtKB-KW"/>
</dbReference>
<accession>A0A7Y9EY47</accession>
<proteinExistence type="predicted"/>
<dbReference type="GO" id="GO:0008168">
    <property type="term" value="F:methyltransferase activity"/>
    <property type="evidence" value="ECO:0007669"/>
    <property type="project" value="UniProtKB-KW"/>
</dbReference>
<dbReference type="Gene3D" id="3.40.50.150">
    <property type="entry name" value="Vaccinia Virus protein VP39"/>
    <property type="match status" value="1"/>
</dbReference>
<keyword evidence="2" id="KW-0808">Transferase</keyword>
<sequence>MSAAPGLEAHVDDEGVHVRLPRGSQDRPVDLVLDEQRVGSFWLERDTVERDGQRFWAWPAPLRSHLVGRARVALVDHASSTELHAAEVVLGEPEDTQQRIVVADAQGNPLGLDKSMRLMRLFADRSAEHLDPLLDSIEDVLAALRSGGVEAFIAYGTLLGAVRQGGFIGHDSDADLGYVSAHEHPADVVRESFRLQRALVEMGYPVTRYSGLAFKIFVQESDGTRRGLDVFGGFLRDGVLYLMGEVGHPFEREWIWPLGTASLEGRELPVPAQPEHLLVAMYGESWRVPDPAYQFETPAGTRRRLNGWFRGTRVQREEVWDPYYARQRGSGQDRPSDFVRWVRRRERRAVSAVDVGCGTGADVAFLARHGVNAVGLDYCRRAFARKQRKLARRELPATFRWANLTEVRSTLVTGALLSREPGPKVVLARHVADATNADGRANLLRLARMVLGGQGRLYLQVLSAPAPGGNPVGVHPIDVDALVAQVEASGGTVVARHDLAGERPGSTDPGATPYLCRLVVQWPQ</sequence>
<evidence type="ECO:0000259" key="1">
    <source>
        <dbReference type="Pfam" id="PF13649"/>
    </source>
</evidence>
<keyword evidence="3" id="KW-1185">Reference proteome</keyword>
<dbReference type="Pfam" id="PF13649">
    <property type="entry name" value="Methyltransf_25"/>
    <property type="match status" value="1"/>
</dbReference>
<gene>
    <name evidence="2" type="ORF">BKA08_000204</name>
</gene>
<evidence type="ECO:0000313" key="3">
    <source>
        <dbReference type="Proteomes" id="UP000516957"/>
    </source>
</evidence>
<dbReference type="InterPro" id="IPR052613">
    <property type="entry name" value="LicD_transferase"/>
</dbReference>
<comment type="caution">
    <text evidence="2">The sequence shown here is derived from an EMBL/GenBank/DDBJ whole genome shotgun (WGS) entry which is preliminary data.</text>
</comment>
<dbReference type="AlphaFoldDB" id="A0A7Y9EY47"/>
<reference evidence="2 3" key="1">
    <citation type="submission" date="2020-07" db="EMBL/GenBank/DDBJ databases">
        <title>Sequencing the genomes of 1000 actinobacteria strains.</title>
        <authorList>
            <person name="Klenk H.-P."/>
        </authorList>
    </citation>
    <scope>NUCLEOTIDE SEQUENCE [LARGE SCALE GENOMIC DNA]</scope>
    <source>
        <strain evidence="2 3">DSM 18965</strain>
    </source>
</reference>
<dbReference type="PANTHER" id="PTHR13627:SF31">
    <property type="entry name" value="RIBITOL 5-PHOSPHATE TRANSFERASE FKRP"/>
    <property type="match status" value="1"/>
</dbReference>
<dbReference type="CDD" id="cd02440">
    <property type="entry name" value="AdoMet_MTases"/>
    <property type="match status" value="1"/>
</dbReference>
<name>A0A7Y9EY47_9ACTN</name>
<dbReference type="EMBL" id="JACCBE010000001">
    <property type="protein sequence ID" value="NYD55966.1"/>
    <property type="molecule type" value="Genomic_DNA"/>
</dbReference>
<protein>
    <submittedName>
        <fullName evidence="2">SAM-dependent methyltransferase</fullName>
    </submittedName>
</protein>
<dbReference type="InterPro" id="IPR029063">
    <property type="entry name" value="SAM-dependent_MTases_sf"/>
</dbReference>
<keyword evidence="2" id="KW-0489">Methyltransferase</keyword>
<dbReference type="SUPFAM" id="SSF53335">
    <property type="entry name" value="S-adenosyl-L-methionine-dependent methyltransferases"/>
    <property type="match status" value="1"/>
</dbReference>
<feature type="domain" description="Methyltransferase" evidence="1">
    <location>
        <begin position="353"/>
        <end position="407"/>
    </location>
</feature>
<evidence type="ECO:0000313" key="2">
    <source>
        <dbReference type="EMBL" id="NYD55966.1"/>
    </source>
</evidence>
<dbReference type="RefSeq" id="WP_179613920.1">
    <property type="nucleotide sequence ID" value="NZ_CP059163.1"/>
</dbReference>